<evidence type="ECO:0000256" key="1">
    <source>
        <dbReference type="SAM" id="Phobius"/>
    </source>
</evidence>
<dbReference type="AlphaFoldDB" id="A0A7T9DJ57"/>
<proteinExistence type="predicted"/>
<gene>
    <name evidence="2" type="ORF">IPJ89_03425</name>
</gene>
<organism evidence="2">
    <name type="scientific">Candidatus Iainarchaeum sp</name>
    <dbReference type="NCBI Taxonomy" id="3101447"/>
    <lineage>
        <taxon>Archaea</taxon>
        <taxon>Candidatus Iainarchaeota</taxon>
        <taxon>Candidatus Iainarchaeia</taxon>
        <taxon>Candidatus Iainarchaeales</taxon>
        <taxon>Candidatus Iainarchaeaceae</taxon>
        <taxon>Candidatus Iainarchaeum</taxon>
    </lineage>
</organism>
<dbReference type="Proteomes" id="UP000596004">
    <property type="component" value="Chromosome"/>
</dbReference>
<protein>
    <submittedName>
        <fullName evidence="2">Uncharacterized protein</fullName>
    </submittedName>
</protein>
<reference evidence="2" key="1">
    <citation type="submission" date="2020-11" db="EMBL/GenBank/DDBJ databases">
        <title>Connecting structure to function with the recovery of over 1000 high-quality activated sludge metagenome-assembled genomes encoding full-length rRNA genes using long-read sequencing.</title>
        <authorList>
            <person name="Singleton C.M."/>
            <person name="Petriglieri F."/>
            <person name="Kristensen J.M."/>
            <person name="Kirkegaard R.H."/>
            <person name="Michaelsen T.Y."/>
            <person name="Andersen M.H."/>
            <person name="Karst S.M."/>
            <person name="Dueholm M.S."/>
            <person name="Nielsen P.H."/>
            <person name="Albertsen M."/>
        </authorList>
    </citation>
    <scope>NUCLEOTIDE SEQUENCE</scope>
    <source>
        <strain evidence="2">Fred_18-Q3-R57-64_BAT3C.431</strain>
    </source>
</reference>
<dbReference type="EMBL" id="CP064981">
    <property type="protein sequence ID" value="QQR92186.1"/>
    <property type="molecule type" value="Genomic_DNA"/>
</dbReference>
<name>A0A7T9DJ57_9ARCH</name>
<keyword evidence="1" id="KW-1133">Transmembrane helix</keyword>
<evidence type="ECO:0000313" key="2">
    <source>
        <dbReference type="EMBL" id="QQR92186.1"/>
    </source>
</evidence>
<keyword evidence="1" id="KW-0472">Membrane</keyword>
<accession>A0A7T9DJ57</accession>
<feature type="transmembrane region" description="Helical" evidence="1">
    <location>
        <begin position="12"/>
        <end position="29"/>
    </location>
</feature>
<sequence>MSSNTRSLESLAFAITIIIIVGLTLYFSANQQAIGQTTAGLVTGGSAKTCPFEINYARQASVVAPSCDDSAAIAQADAEAWAECIAVANAYKCPLQCPVQSSIKVTNPMHPIADNNPNIQIVVPLDQPVHPCYPQPDGTVIINAFAFCGVRCEGGFIVPSTGLGQTVSIAPEDQ</sequence>
<keyword evidence="1" id="KW-0812">Transmembrane</keyword>